<dbReference type="InterPro" id="IPR021109">
    <property type="entry name" value="Peptidase_aspartic_dom_sf"/>
</dbReference>
<feature type="chain" id="PRO_5025394265" evidence="1">
    <location>
        <begin position="24"/>
        <end position="325"/>
    </location>
</feature>
<name>A0A6A6DVG5_9PEZI</name>
<protein>
    <submittedName>
        <fullName evidence="2">Uncharacterized protein</fullName>
    </submittedName>
</protein>
<dbReference type="CDD" id="cd00303">
    <property type="entry name" value="retropepsin_like"/>
    <property type="match status" value="1"/>
</dbReference>
<gene>
    <name evidence="2" type="ORF">K469DRAFT_232168</name>
</gene>
<organism evidence="2 3">
    <name type="scientific">Zopfia rhizophila CBS 207.26</name>
    <dbReference type="NCBI Taxonomy" id="1314779"/>
    <lineage>
        <taxon>Eukaryota</taxon>
        <taxon>Fungi</taxon>
        <taxon>Dikarya</taxon>
        <taxon>Ascomycota</taxon>
        <taxon>Pezizomycotina</taxon>
        <taxon>Dothideomycetes</taxon>
        <taxon>Dothideomycetes incertae sedis</taxon>
        <taxon>Zopfiaceae</taxon>
        <taxon>Zopfia</taxon>
    </lineage>
</organism>
<keyword evidence="1" id="KW-0732">Signal</keyword>
<evidence type="ECO:0000313" key="2">
    <source>
        <dbReference type="EMBL" id="KAF2182352.1"/>
    </source>
</evidence>
<sequence>MRIWHHVSLWSKWAALFLEETQTLTKYRHRLVALARSVLWIPKIRTLGETQERLLCSLDGENVEVLPDSGSEVDVMSHSYALRRGFSMESTQRWIMLADGSIEKTCGLVVAQLTVGYGAKKLQLGAKNTVALSNYELGHEEDVIQTLPPPIGFTSANSNQLIKRPPDKEKGERVYRNVIESEFHILKGLTVDVLVGAGSLESLEVYTHHSKDLIVRQSQNPSMAQLNRIILLGTVEQKLRQISRTWLMWGPRDNVTAAQNIPFEQYLSEADQRENARREMARENLRMLTGNERRNAETEESTRQANYDQYRAMLLQAFEAARTTP</sequence>
<proteinExistence type="predicted"/>
<accession>A0A6A6DVG5</accession>
<keyword evidence="3" id="KW-1185">Reference proteome</keyword>
<evidence type="ECO:0000313" key="3">
    <source>
        <dbReference type="Proteomes" id="UP000800200"/>
    </source>
</evidence>
<evidence type="ECO:0000256" key="1">
    <source>
        <dbReference type="SAM" id="SignalP"/>
    </source>
</evidence>
<dbReference type="EMBL" id="ML994648">
    <property type="protein sequence ID" value="KAF2182352.1"/>
    <property type="molecule type" value="Genomic_DNA"/>
</dbReference>
<dbReference type="Proteomes" id="UP000800200">
    <property type="component" value="Unassembled WGS sequence"/>
</dbReference>
<dbReference type="AlphaFoldDB" id="A0A6A6DVG5"/>
<dbReference type="Gene3D" id="2.40.70.10">
    <property type="entry name" value="Acid Proteases"/>
    <property type="match status" value="1"/>
</dbReference>
<feature type="signal peptide" evidence="1">
    <location>
        <begin position="1"/>
        <end position="23"/>
    </location>
</feature>
<reference evidence="2" key="1">
    <citation type="journal article" date="2020" name="Stud. Mycol.">
        <title>101 Dothideomycetes genomes: a test case for predicting lifestyles and emergence of pathogens.</title>
        <authorList>
            <person name="Haridas S."/>
            <person name="Albert R."/>
            <person name="Binder M."/>
            <person name="Bloem J."/>
            <person name="Labutti K."/>
            <person name="Salamov A."/>
            <person name="Andreopoulos B."/>
            <person name="Baker S."/>
            <person name="Barry K."/>
            <person name="Bills G."/>
            <person name="Bluhm B."/>
            <person name="Cannon C."/>
            <person name="Castanera R."/>
            <person name="Culley D."/>
            <person name="Daum C."/>
            <person name="Ezra D."/>
            <person name="Gonzalez J."/>
            <person name="Henrissat B."/>
            <person name="Kuo A."/>
            <person name="Liang C."/>
            <person name="Lipzen A."/>
            <person name="Lutzoni F."/>
            <person name="Magnuson J."/>
            <person name="Mondo S."/>
            <person name="Nolan M."/>
            <person name="Ohm R."/>
            <person name="Pangilinan J."/>
            <person name="Park H.-J."/>
            <person name="Ramirez L."/>
            <person name="Alfaro M."/>
            <person name="Sun H."/>
            <person name="Tritt A."/>
            <person name="Yoshinaga Y."/>
            <person name="Zwiers L.-H."/>
            <person name="Turgeon B."/>
            <person name="Goodwin S."/>
            <person name="Spatafora J."/>
            <person name="Crous P."/>
            <person name="Grigoriev I."/>
        </authorList>
    </citation>
    <scope>NUCLEOTIDE SEQUENCE</scope>
    <source>
        <strain evidence="2">CBS 207.26</strain>
    </source>
</reference>
<dbReference type="OrthoDB" id="6079484at2759"/>